<gene>
    <name evidence="3" type="ORF">DNK49_08065</name>
</gene>
<organism evidence="3 4">
    <name type="scientific">Parazoarcus communis SWub3 = DSM 12120</name>
    <dbReference type="NCBI Taxonomy" id="1121029"/>
    <lineage>
        <taxon>Bacteria</taxon>
        <taxon>Pseudomonadati</taxon>
        <taxon>Pseudomonadota</taxon>
        <taxon>Betaproteobacteria</taxon>
        <taxon>Rhodocyclales</taxon>
        <taxon>Zoogloeaceae</taxon>
        <taxon>Parazoarcus</taxon>
    </lineage>
</organism>
<evidence type="ECO:0000313" key="3">
    <source>
        <dbReference type="EMBL" id="PZA17180.1"/>
    </source>
</evidence>
<proteinExistence type="predicted"/>
<keyword evidence="2" id="KW-0732">Signal</keyword>
<dbReference type="Proteomes" id="UP000248259">
    <property type="component" value="Unassembled WGS sequence"/>
</dbReference>
<feature type="signal peptide" evidence="2">
    <location>
        <begin position="1"/>
        <end position="31"/>
    </location>
</feature>
<evidence type="ECO:0000256" key="1">
    <source>
        <dbReference type="SAM" id="MobiDB-lite"/>
    </source>
</evidence>
<evidence type="ECO:0000313" key="4">
    <source>
        <dbReference type="Proteomes" id="UP000248259"/>
    </source>
</evidence>
<evidence type="ECO:0008006" key="5">
    <source>
        <dbReference type="Google" id="ProtNLM"/>
    </source>
</evidence>
<sequence length="271" mass="27574">MELRFGNTQHQCASLSLAVGIVVLAVSPACASQANEEGVLDGASVYMQDYLSDRRRVGSLVGSIVGGALTAHPVGPVIGSLVGFLIGKSSMYEKVDEQKASVVSAVDPRRAIVPPGGLPAASVSFDPGAGSSISFAPEVPVTLPVEAAPRLATPAAPPMQAAPMPQARQPAPSVAVHQPVLAPSPASLPEMAPAVPAQVPASSPRVTLAQPAPAAPAAAEPVPQVFAPTPVQPALPRPAMNREQIASLCSGGSQGPVDPRLRNVCFYFRGN</sequence>
<name>A0A323UZP5_9RHOO</name>
<feature type="region of interest" description="Disordered" evidence="1">
    <location>
        <begin position="155"/>
        <end position="175"/>
    </location>
</feature>
<keyword evidence="4" id="KW-1185">Reference proteome</keyword>
<dbReference type="AlphaFoldDB" id="A0A323UZP5"/>
<feature type="compositionally biased region" description="Low complexity" evidence="1">
    <location>
        <begin position="155"/>
        <end position="172"/>
    </location>
</feature>
<protein>
    <recommendedName>
        <fullName evidence="5">Glycine zipper domain-containing protein</fullName>
    </recommendedName>
</protein>
<dbReference type="RefSeq" id="WP_110523824.1">
    <property type="nucleotide sequence ID" value="NZ_QKOE01000004.1"/>
</dbReference>
<reference evidence="3 4" key="1">
    <citation type="submission" date="2018-06" db="EMBL/GenBank/DDBJ databases">
        <title>Azoarcus communis strain SWub3 genome.</title>
        <authorList>
            <person name="Zorraquino Salvo V."/>
            <person name="Toubiana D."/>
            <person name="Blumwald E."/>
        </authorList>
    </citation>
    <scope>NUCLEOTIDE SEQUENCE [LARGE SCALE GENOMIC DNA]</scope>
    <source>
        <strain evidence="3 4">SWub3</strain>
    </source>
</reference>
<dbReference type="EMBL" id="QKOE01000004">
    <property type="protein sequence ID" value="PZA17180.1"/>
    <property type="molecule type" value="Genomic_DNA"/>
</dbReference>
<accession>A0A323UZP5</accession>
<evidence type="ECO:0000256" key="2">
    <source>
        <dbReference type="SAM" id="SignalP"/>
    </source>
</evidence>
<comment type="caution">
    <text evidence="3">The sequence shown here is derived from an EMBL/GenBank/DDBJ whole genome shotgun (WGS) entry which is preliminary data.</text>
</comment>
<feature type="chain" id="PRO_5016400715" description="Glycine zipper domain-containing protein" evidence="2">
    <location>
        <begin position="32"/>
        <end position="271"/>
    </location>
</feature>